<gene>
    <name evidence="1" type="ORF">CNR29_05185</name>
</gene>
<reference evidence="1 2" key="1">
    <citation type="submission" date="2017-09" db="EMBL/GenBank/DDBJ databases">
        <title>Genome sequence of Lactobacillus brevis D7.</title>
        <authorList>
            <person name="Kwon M.-S."/>
            <person name="Lim S.K."/>
            <person name="Choi H.-J."/>
        </authorList>
    </citation>
    <scope>NUCLEOTIDE SEQUENCE [LARGE SCALE GENOMIC DNA]</scope>
    <source>
        <strain evidence="1 2">D7</strain>
    </source>
</reference>
<organism evidence="1 2">
    <name type="scientific">Levilactobacillus brevis</name>
    <name type="common">Lactobacillus brevis</name>
    <dbReference type="NCBI Taxonomy" id="1580"/>
    <lineage>
        <taxon>Bacteria</taxon>
        <taxon>Bacillati</taxon>
        <taxon>Bacillota</taxon>
        <taxon>Bacilli</taxon>
        <taxon>Lactobacillales</taxon>
        <taxon>Lactobacillaceae</taxon>
        <taxon>Levilactobacillus</taxon>
    </lineage>
</organism>
<dbReference type="RefSeq" id="WP_042254452.1">
    <property type="nucleotide sequence ID" value="NZ_BBOW01000069.1"/>
</dbReference>
<protein>
    <submittedName>
        <fullName evidence="1">Uncharacterized protein</fullName>
    </submittedName>
</protein>
<dbReference type="Proteomes" id="UP000217918">
    <property type="component" value="Unassembled WGS sequence"/>
</dbReference>
<name>A0A2A3TXK4_LEVBR</name>
<dbReference type="EMBL" id="NVYO01000001">
    <property type="protein sequence ID" value="PBQ23429.1"/>
    <property type="molecule type" value="Genomic_DNA"/>
</dbReference>
<proteinExistence type="predicted"/>
<accession>A0A2A3TXK4</accession>
<evidence type="ECO:0000313" key="2">
    <source>
        <dbReference type="Proteomes" id="UP000217918"/>
    </source>
</evidence>
<sequence length="127" mass="14142">MFDFDDMIDRWGIPLEIEMGGGNDGGHYDESGEWVADKAVPLKVNEPLLPPGTNASPGTYYTGNRGGMLDAWDMDWYSKQPKIADQTEVKDLERGITYRVAKKSDYQPYAGITIYNLEAVTTNGKTV</sequence>
<evidence type="ECO:0000313" key="1">
    <source>
        <dbReference type="EMBL" id="PBQ23429.1"/>
    </source>
</evidence>
<comment type="caution">
    <text evidence="1">The sequence shown here is derived from an EMBL/GenBank/DDBJ whole genome shotgun (WGS) entry which is preliminary data.</text>
</comment>
<dbReference type="AlphaFoldDB" id="A0A2A3TXK4"/>